<dbReference type="PANTHER" id="PTHR47739">
    <property type="entry name" value="TRNA1(VAL) (ADENINE(37)-N6)-METHYLTRANSFERASE"/>
    <property type="match status" value="1"/>
</dbReference>
<dbReference type="GO" id="GO:0008170">
    <property type="term" value="F:N-methyltransferase activity"/>
    <property type="evidence" value="ECO:0007669"/>
    <property type="project" value="UniProtKB-ARBA"/>
</dbReference>
<evidence type="ECO:0000313" key="3">
    <source>
        <dbReference type="Proteomes" id="UP000183995"/>
    </source>
</evidence>
<name>A0A1M5YVQ6_9FIRM</name>
<sequence length="238" mass="26372">MNYNIMWPGGPTFVHDEASFRPGTDSILLAWFAAGGPVKRACDLGCGTGVISLIMAWQDDALTVDGVEIQPEWTALARENLKLCSLDDRVTIIDGDLRRHREFLEAGAYDLVVANPPYYALGSGKSAPEESRAKAREERESTLADIAAAAAYLTRWGGRFALVHKPERLAEVIRTLSEKGLEPKRLRFVQYRHDSAPNLVLIESRRGGNPSLTVEPPLILTDSAGNDTEEVKRIYHRE</sequence>
<dbReference type="CDD" id="cd02440">
    <property type="entry name" value="AdoMet_MTases"/>
    <property type="match status" value="1"/>
</dbReference>
<dbReference type="Gene3D" id="3.40.50.150">
    <property type="entry name" value="Vaccinia Virus protein VP39"/>
    <property type="match status" value="1"/>
</dbReference>
<organism evidence="2 3">
    <name type="scientific">Sporobacter termitidis DSM 10068</name>
    <dbReference type="NCBI Taxonomy" id="1123282"/>
    <lineage>
        <taxon>Bacteria</taxon>
        <taxon>Bacillati</taxon>
        <taxon>Bacillota</taxon>
        <taxon>Clostridia</taxon>
        <taxon>Eubacteriales</taxon>
        <taxon>Oscillospiraceae</taxon>
        <taxon>Sporobacter</taxon>
    </lineage>
</organism>
<dbReference type="PANTHER" id="PTHR47739:SF1">
    <property type="entry name" value="TRNA1(VAL) (ADENINE(37)-N6)-METHYLTRANSFERASE"/>
    <property type="match status" value="1"/>
</dbReference>
<dbReference type="OrthoDB" id="9777257at2"/>
<keyword evidence="3" id="KW-1185">Reference proteome</keyword>
<protein>
    <submittedName>
        <fullName evidence="2">tRNA1Val (Adenine37-N6)-methyltransferase</fullName>
    </submittedName>
</protein>
<dbReference type="InterPro" id="IPR007848">
    <property type="entry name" value="Small_mtfrase_dom"/>
</dbReference>
<dbReference type="AlphaFoldDB" id="A0A1M5YVQ6"/>
<accession>A0A1M5YVQ6</accession>
<dbReference type="STRING" id="1123282.SAMN02745823_02871"/>
<dbReference type="Pfam" id="PF05175">
    <property type="entry name" value="MTS"/>
    <property type="match status" value="1"/>
</dbReference>
<dbReference type="InterPro" id="IPR050210">
    <property type="entry name" value="tRNA_Adenine-N(6)_MTase"/>
</dbReference>
<dbReference type="PROSITE" id="PS00092">
    <property type="entry name" value="N6_MTASE"/>
    <property type="match status" value="1"/>
</dbReference>
<dbReference type="GO" id="GO:0032259">
    <property type="term" value="P:methylation"/>
    <property type="evidence" value="ECO:0007669"/>
    <property type="project" value="UniProtKB-KW"/>
</dbReference>
<keyword evidence="2" id="KW-0808">Transferase</keyword>
<dbReference type="SUPFAM" id="SSF53335">
    <property type="entry name" value="S-adenosyl-L-methionine-dependent methyltransferases"/>
    <property type="match status" value="1"/>
</dbReference>
<feature type="domain" description="Methyltransferase small" evidence="1">
    <location>
        <begin position="27"/>
        <end position="120"/>
    </location>
</feature>
<dbReference type="GO" id="GO:0003676">
    <property type="term" value="F:nucleic acid binding"/>
    <property type="evidence" value="ECO:0007669"/>
    <property type="project" value="InterPro"/>
</dbReference>
<dbReference type="Proteomes" id="UP000183995">
    <property type="component" value="Unassembled WGS sequence"/>
</dbReference>
<dbReference type="GO" id="GO:0008757">
    <property type="term" value="F:S-adenosylmethionine-dependent methyltransferase activity"/>
    <property type="evidence" value="ECO:0007669"/>
    <property type="project" value="UniProtKB-ARBA"/>
</dbReference>
<dbReference type="RefSeq" id="WP_073080343.1">
    <property type="nucleotide sequence ID" value="NZ_FQXV01000011.1"/>
</dbReference>
<evidence type="ECO:0000259" key="1">
    <source>
        <dbReference type="Pfam" id="PF05175"/>
    </source>
</evidence>
<dbReference type="EMBL" id="FQXV01000011">
    <property type="protein sequence ID" value="SHI15934.1"/>
    <property type="molecule type" value="Genomic_DNA"/>
</dbReference>
<proteinExistence type="predicted"/>
<dbReference type="InterPro" id="IPR029063">
    <property type="entry name" value="SAM-dependent_MTases_sf"/>
</dbReference>
<evidence type="ECO:0000313" key="2">
    <source>
        <dbReference type="EMBL" id="SHI15934.1"/>
    </source>
</evidence>
<reference evidence="2 3" key="1">
    <citation type="submission" date="2016-11" db="EMBL/GenBank/DDBJ databases">
        <authorList>
            <person name="Jaros S."/>
            <person name="Januszkiewicz K."/>
            <person name="Wedrychowicz H."/>
        </authorList>
    </citation>
    <scope>NUCLEOTIDE SEQUENCE [LARGE SCALE GENOMIC DNA]</scope>
    <source>
        <strain evidence="2 3">DSM 10068</strain>
    </source>
</reference>
<gene>
    <name evidence="2" type="ORF">SAMN02745823_02871</name>
</gene>
<keyword evidence="2" id="KW-0489">Methyltransferase</keyword>
<dbReference type="InterPro" id="IPR002052">
    <property type="entry name" value="DNA_methylase_N6_adenine_CS"/>
</dbReference>